<evidence type="ECO:0000313" key="3">
    <source>
        <dbReference type="Proteomes" id="UP001160390"/>
    </source>
</evidence>
<dbReference type="AlphaFoldDB" id="A0AA35LQX6"/>
<dbReference type="EMBL" id="CABFNP030000521">
    <property type="protein sequence ID" value="CAI6038165.1"/>
    <property type="molecule type" value="Genomic_DNA"/>
</dbReference>
<organism evidence="2 3">
    <name type="scientific">Clonostachys chloroleuca</name>
    <dbReference type="NCBI Taxonomy" id="1926264"/>
    <lineage>
        <taxon>Eukaryota</taxon>
        <taxon>Fungi</taxon>
        <taxon>Dikarya</taxon>
        <taxon>Ascomycota</taxon>
        <taxon>Pezizomycotina</taxon>
        <taxon>Sordariomycetes</taxon>
        <taxon>Hypocreomycetidae</taxon>
        <taxon>Hypocreales</taxon>
        <taxon>Bionectriaceae</taxon>
        <taxon>Clonostachys</taxon>
    </lineage>
</organism>
<comment type="caution">
    <text evidence="2">The sequence shown here is derived from an EMBL/GenBank/DDBJ whole genome shotgun (WGS) entry which is preliminary data.</text>
</comment>
<sequence length="242" mass="26451">MSLQLQFEVTAGAIISVHVVRELLKACQADDLQPLTMSSLESLGQWLAIDRDRLSQGEDALGESSDKRHLIRFANKVFLGTHTEGIIGQVRKNLHLMASFLFVCTCTTLTQQQTAELVHELMRLTSAVDRNGTSRNELSKFVERIAGCGSFLSGESPSDVHTKIASSAASAGLWKDTRGVFDPVNIAETAKLLYEVFGAMADQNVKHVILNGGVGCSSWGRERPNSTQKPGKRTLTTQTDYV</sequence>
<proteinExistence type="predicted"/>
<gene>
    <name evidence="2" type="ORF">CCHLO57077_00015980</name>
</gene>
<reference evidence="2" key="1">
    <citation type="submission" date="2023-01" db="EMBL/GenBank/DDBJ databases">
        <authorList>
            <person name="Piombo E."/>
        </authorList>
    </citation>
    <scope>NUCLEOTIDE SEQUENCE</scope>
</reference>
<name>A0AA35LQX6_9HYPO</name>
<keyword evidence="3" id="KW-1185">Reference proteome</keyword>
<evidence type="ECO:0000313" key="2">
    <source>
        <dbReference type="EMBL" id="CAI6038165.1"/>
    </source>
</evidence>
<feature type="compositionally biased region" description="Polar residues" evidence="1">
    <location>
        <begin position="225"/>
        <end position="242"/>
    </location>
</feature>
<feature type="region of interest" description="Disordered" evidence="1">
    <location>
        <begin position="219"/>
        <end position="242"/>
    </location>
</feature>
<accession>A0AA35LQX6</accession>
<protein>
    <submittedName>
        <fullName evidence="2">Uncharacterized protein</fullName>
    </submittedName>
</protein>
<evidence type="ECO:0000256" key="1">
    <source>
        <dbReference type="SAM" id="MobiDB-lite"/>
    </source>
</evidence>
<dbReference type="Proteomes" id="UP001160390">
    <property type="component" value="Unassembled WGS sequence"/>
</dbReference>